<name>A0A835YBG3_9CHLO</name>
<proteinExistence type="predicted"/>
<reference evidence="1" key="1">
    <citation type="journal article" date="2020" name="bioRxiv">
        <title>Comparative genomics of Chlamydomonas.</title>
        <authorList>
            <person name="Craig R.J."/>
            <person name="Hasan A.R."/>
            <person name="Ness R.W."/>
            <person name="Keightley P.D."/>
        </authorList>
    </citation>
    <scope>NUCLEOTIDE SEQUENCE</scope>
    <source>
        <strain evidence="1">CCAP 11/70</strain>
    </source>
</reference>
<gene>
    <name evidence="1" type="ORF">HYH03_006056</name>
</gene>
<dbReference type="EMBL" id="JAEHOE010000022">
    <property type="protein sequence ID" value="KAG2495815.1"/>
    <property type="molecule type" value="Genomic_DNA"/>
</dbReference>
<evidence type="ECO:0000313" key="1">
    <source>
        <dbReference type="EMBL" id="KAG2495815.1"/>
    </source>
</evidence>
<organism evidence="1 2">
    <name type="scientific">Edaphochlamys debaryana</name>
    <dbReference type="NCBI Taxonomy" id="47281"/>
    <lineage>
        <taxon>Eukaryota</taxon>
        <taxon>Viridiplantae</taxon>
        <taxon>Chlorophyta</taxon>
        <taxon>core chlorophytes</taxon>
        <taxon>Chlorophyceae</taxon>
        <taxon>CS clade</taxon>
        <taxon>Chlamydomonadales</taxon>
        <taxon>Chlamydomonadales incertae sedis</taxon>
        <taxon>Edaphochlamys</taxon>
    </lineage>
</organism>
<dbReference type="Proteomes" id="UP000612055">
    <property type="component" value="Unassembled WGS sequence"/>
</dbReference>
<evidence type="ECO:0000313" key="2">
    <source>
        <dbReference type="Proteomes" id="UP000612055"/>
    </source>
</evidence>
<sequence length="579" mass="58537">MDKRLEGYQLGSRAIFLESARASMSCVPVAVHSTTTGERAVLEAAAARLAEEALRHRRNSSVYSELPLDVGAAEPHSDESSPVAAARPAEAPVPCTATVSDEPVDIRRYLPSWSISKSPLWAMVEAAVDKHLMPHPDPAAPKPHRAAAAVAIAGTAAAASKVAPDVVGGLASTAVALALAGTATGLGPADAELISPVQPLQRLPTLSLFDESPSAVLRAAAMEMHVAPPLAASASAGAAENPRQASVAEEAPVTAMLGLTRAAQPVLMSSFQRHGVEAAVAAGMVDSMASIPPPLPAGMGPKPLPLTPFLTATPPRDAAAAVEASSFFASRNMVRFSRQLRTMASMDGGVAMALAAAAAGAGSGGLAATRRSFTLAEPLRQYSGGQLLDGLVAPPLAASPQAGAAAAGSAGVTSAASAAAAGAGVGAGSALLAARAVGAAADVELTPRRSNAPLELFERTLAEVLAGAGAPPCERLRLRRRVRAIVTGASVAWVAANVLTVGQALGSVDFSNDLPNSTKAILDLLFNWHSFAEVARDLAEIGMAVSLGWANNSAAEADVVAEEACLVDWDWEGGEGGAE</sequence>
<accession>A0A835YBG3</accession>
<dbReference type="OrthoDB" id="562644at2759"/>
<protein>
    <submittedName>
        <fullName evidence="1">Uncharacterized protein</fullName>
    </submittedName>
</protein>
<comment type="caution">
    <text evidence="1">The sequence shown here is derived from an EMBL/GenBank/DDBJ whole genome shotgun (WGS) entry which is preliminary data.</text>
</comment>
<dbReference type="AlphaFoldDB" id="A0A835YBG3"/>
<keyword evidence="2" id="KW-1185">Reference proteome</keyword>